<gene>
    <name evidence="1" type="ORF">Pint_05845</name>
</gene>
<keyword evidence="2" id="KW-1185">Reference proteome</keyword>
<evidence type="ECO:0000313" key="1">
    <source>
        <dbReference type="EMBL" id="KAJ0044976.1"/>
    </source>
</evidence>
<sequence length="352" mass="40058">MAKTFNFLIFFLTISLFTGIHAKQELQNISQPIAHPKLFVFGDSYGDTGNFRINRTTISWNEPYGMTYPGRPSGRFSNGRILTDYVAEHFGIISPTPFEARYSVNKSELQHGMNFAYGGTGVFDTLVDQPRMTVQIDNLQRQLDQNVYTKQDLDSSIALISLAGSDYSTFILSNDHIKDAISLRNQTRSIIRQLSINLKRLQAMGIKKISITYIEPMGCLPNSATFSSYQNCTEDFNTVALFHNQMLWNEVQKLNNTTQDSFILLLDLYGAFMSGLKKDGNLLGNSEMKTLLQPCCVGINERYFCWSVDKNGKKKYSVCKNPEESFFWDDVHPSQNGWKIVYDALRPSLDRL</sequence>
<accession>A0ACC0Z1D6</accession>
<reference evidence="2" key="1">
    <citation type="journal article" date="2023" name="G3 (Bethesda)">
        <title>Genome assembly and association tests identify interacting loci associated with vigor, precocity, and sex in interspecific pistachio rootstocks.</title>
        <authorList>
            <person name="Palmer W."/>
            <person name="Jacygrad E."/>
            <person name="Sagayaradj S."/>
            <person name="Cavanaugh K."/>
            <person name="Han R."/>
            <person name="Bertier L."/>
            <person name="Beede B."/>
            <person name="Kafkas S."/>
            <person name="Golino D."/>
            <person name="Preece J."/>
            <person name="Michelmore R."/>
        </authorList>
    </citation>
    <scope>NUCLEOTIDE SEQUENCE [LARGE SCALE GENOMIC DNA]</scope>
</reference>
<proteinExistence type="predicted"/>
<protein>
    <submittedName>
        <fullName evidence="1">Uncharacterized protein</fullName>
    </submittedName>
</protein>
<organism evidence="1 2">
    <name type="scientific">Pistacia integerrima</name>
    <dbReference type="NCBI Taxonomy" id="434235"/>
    <lineage>
        <taxon>Eukaryota</taxon>
        <taxon>Viridiplantae</taxon>
        <taxon>Streptophyta</taxon>
        <taxon>Embryophyta</taxon>
        <taxon>Tracheophyta</taxon>
        <taxon>Spermatophyta</taxon>
        <taxon>Magnoliopsida</taxon>
        <taxon>eudicotyledons</taxon>
        <taxon>Gunneridae</taxon>
        <taxon>Pentapetalae</taxon>
        <taxon>rosids</taxon>
        <taxon>malvids</taxon>
        <taxon>Sapindales</taxon>
        <taxon>Anacardiaceae</taxon>
        <taxon>Pistacia</taxon>
    </lineage>
</organism>
<evidence type="ECO:0000313" key="2">
    <source>
        <dbReference type="Proteomes" id="UP001163603"/>
    </source>
</evidence>
<dbReference type="EMBL" id="CM047738">
    <property type="protein sequence ID" value="KAJ0044976.1"/>
    <property type="molecule type" value="Genomic_DNA"/>
</dbReference>
<name>A0ACC0Z1D6_9ROSI</name>
<dbReference type="Proteomes" id="UP001163603">
    <property type="component" value="Chromosome 3"/>
</dbReference>
<comment type="caution">
    <text evidence="1">The sequence shown here is derived from an EMBL/GenBank/DDBJ whole genome shotgun (WGS) entry which is preliminary data.</text>
</comment>